<dbReference type="Gramene" id="KQK91602">
    <property type="protein sequence ID" value="KQK91602"/>
    <property type="gene ID" value="SETIT_037686mg"/>
</dbReference>
<feature type="transmembrane region" description="Helical" evidence="6">
    <location>
        <begin position="90"/>
        <end position="110"/>
    </location>
</feature>
<comment type="similarity">
    <text evidence="2 6">Belongs to the drug/metabolite transporter (DMT) superfamily. Plant drug/metabolite exporter (P-DME) (TC 2.A.7.4) family.</text>
</comment>
<dbReference type="InterPro" id="IPR037185">
    <property type="entry name" value="EmrE-like"/>
</dbReference>
<evidence type="ECO:0000313" key="8">
    <source>
        <dbReference type="EnsemblPlants" id="KQK91602"/>
    </source>
</evidence>
<evidence type="ECO:0000259" key="7">
    <source>
        <dbReference type="Pfam" id="PF00892"/>
    </source>
</evidence>
<dbReference type="AlphaFoldDB" id="K4AFM9"/>
<dbReference type="PANTHER" id="PTHR31218">
    <property type="entry name" value="WAT1-RELATED PROTEIN"/>
    <property type="match status" value="1"/>
</dbReference>
<reference evidence="9" key="1">
    <citation type="journal article" date="2012" name="Nat. Biotechnol.">
        <title>Reference genome sequence of the model plant Setaria.</title>
        <authorList>
            <person name="Bennetzen J.L."/>
            <person name="Schmutz J."/>
            <person name="Wang H."/>
            <person name="Percifield R."/>
            <person name="Hawkins J."/>
            <person name="Pontaroli A.C."/>
            <person name="Estep M."/>
            <person name="Feng L."/>
            <person name="Vaughn J.N."/>
            <person name="Grimwood J."/>
            <person name="Jenkins J."/>
            <person name="Barry K."/>
            <person name="Lindquist E."/>
            <person name="Hellsten U."/>
            <person name="Deshpande S."/>
            <person name="Wang X."/>
            <person name="Wu X."/>
            <person name="Mitros T."/>
            <person name="Triplett J."/>
            <person name="Yang X."/>
            <person name="Ye C.Y."/>
            <person name="Mauro-Herrera M."/>
            <person name="Wang L."/>
            <person name="Li P."/>
            <person name="Sharma M."/>
            <person name="Sharma R."/>
            <person name="Ronald P.C."/>
            <person name="Panaud O."/>
            <person name="Kellogg E.A."/>
            <person name="Brutnell T.P."/>
            <person name="Doust A.N."/>
            <person name="Tuskan G.A."/>
            <person name="Rokhsar D."/>
            <person name="Devos K.M."/>
        </authorList>
    </citation>
    <scope>NUCLEOTIDE SEQUENCE [LARGE SCALE GENOMIC DNA]</scope>
    <source>
        <strain evidence="9">cv. Yugu1</strain>
    </source>
</reference>
<dbReference type="InParanoid" id="K4AFM9"/>
<dbReference type="Pfam" id="PF00892">
    <property type="entry name" value="EamA"/>
    <property type="match status" value="1"/>
</dbReference>
<dbReference type="GO" id="GO:0022857">
    <property type="term" value="F:transmembrane transporter activity"/>
    <property type="evidence" value="ECO:0007669"/>
    <property type="project" value="InterPro"/>
</dbReference>
<protein>
    <recommendedName>
        <fullName evidence="6">WAT1-related protein</fullName>
    </recommendedName>
</protein>
<dbReference type="InterPro" id="IPR030184">
    <property type="entry name" value="WAT1-related"/>
</dbReference>
<evidence type="ECO:0000256" key="4">
    <source>
        <dbReference type="ARBA" id="ARBA00022989"/>
    </source>
</evidence>
<evidence type="ECO:0000313" key="9">
    <source>
        <dbReference type="Proteomes" id="UP000004995"/>
    </source>
</evidence>
<sequence length="183" mass="20234">MEKLRLRSKEGSSKVTGVMVCFGGALLISLYKGKVLLLWHAIVRAGHKDSNGAAGQHHLRGTLLLLGNCICYACWYPIQVKVLGVYPWKHWSSVVTCFFGGLQTFAIGIIMRRDKVAWQIGWNFQLLTIVYSAALGTAAKYWLNLYAVEKRGPVYPPMFSTLSAVFIIILGTLLLGESLTAGR</sequence>
<evidence type="ECO:0000256" key="1">
    <source>
        <dbReference type="ARBA" id="ARBA00004141"/>
    </source>
</evidence>
<evidence type="ECO:0000256" key="6">
    <source>
        <dbReference type="RuleBase" id="RU363077"/>
    </source>
</evidence>
<reference evidence="8" key="2">
    <citation type="submission" date="2018-08" db="UniProtKB">
        <authorList>
            <consortium name="EnsemblPlants"/>
        </authorList>
    </citation>
    <scope>IDENTIFICATION</scope>
    <source>
        <strain evidence="8">Yugu1</strain>
    </source>
</reference>
<evidence type="ECO:0000256" key="5">
    <source>
        <dbReference type="ARBA" id="ARBA00023136"/>
    </source>
</evidence>
<feature type="transmembrane region" description="Helical" evidence="6">
    <location>
        <begin position="59"/>
        <end position="78"/>
    </location>
</feature>
<dbReference type="GO" id="GO:0016020">
    <property type="term" value="C:membrane"/>
    <property type="evidence" value="ECO:0007669"/>
    <property type="project" value="UniProtKB-SubCell"/>
</dbReference>
<accession>K4AFM9</accession>
<feature type="domain" description="EamA" evidence="7">
    <location>
        <begin position="60"/>
        <end position="180"/>
    </location>
</feature>
<keyword evidence="4 6" id="KW-1133">Transmembrane helix</keyword>
<dbReference type="SUPFAM" id="SSF103481">
    <property type="entry name" value="Multidrug resistance efflux transporter EmrE"/>
    <property type="match status" value="1"/>
</dbReference>
<keyword evidence="9" id="KW-1185">Reference proteome</keyword>
<organism evidence="8 9">
    <name type="scientific">Setaria italica</name>
    <name type="common">Foxtail millet</name>
    <name type="synonym">Panicum italicum</name>
    <dbReference type="NCBI Taxonomy" id="4555"/>
    <lineage>
        <taxon>Eukaryota</taxon>
        <taxon>Viridiplantae</taxon>
        <taxon>Streptophyta</taxon>
        <taxon>Embryophyta</taxon>
        <taxon>Tracheophyta</taxon>
        <taxon>Spermatophyta</taxon>
        <taxon>Magnoliopsida</taxon>
        <taxon>Liliopsida</taxon>
        <taxon>Poales</taxon>
        <taxon>Poaceae</taxon>
        <taxon>PACMAD clade</taxon>
        <taxon>Panicoideae</taxon>
        <taxon>Panicodae</taxon>
        <taxon>Paniceae</taxon>
        <taxon>Cenchrinae</taxon>
        <taxon>Setaria</taxon>
    </lineage>
</organism>
<comment type="subcellular location">
    <subcellularLocation>
        <location evidence="1 6">Membrane</location>
        <topology evidence="1 6">Multi-pass membrane protein</topology>
    </subcellularLocation>
</comment>
<feature type="transmembrane region" description="Helical" evidence="6">
    <location>
        <begin position="155"/>
        <end position="176"/>
    </location>
</feature>
<dbReference type="STRING" id="4555.K4AFM9"/>
<dbReference type="InterPro" id="IPR000620">
    <property type="entry name" value="EamA_dom"/>
</dbReference>
<feature type="transmembrane region" description="Helical" evidence="6">
    <location>
        <begin position="122"/>
        <end position="143"/>
    </location>
</feature>
<feature type="transmembrane region" description="Helical" evidence="6">
    <location>
        <begin position="15"/>
        <end position="39"/>
    </location>
</feature>
<dbReference type="EnsemblPlants" id="KQK91602">
    <property type="protein sequence ID" value="KQK91602"/>
    <property type="gene ID" value="SETIT_037686mg"/>
</dbReference>
<dbReference type="eggNOG" id="ENOG502QSBZ">
    <property type="taxonomic scope" value="Eukaryota"/>
</dbReference>
<dbReference type="EMBL" id="AGNK02006051">
    <property type="status" value="NOT_ANNOTATED_CDS"/>
    <property type="molecule type" value="Genomic_DNA"/>
</dbReference>
<evidence type="ECO:0000256" key="2">
    <source>
        <dbReference type="ARBA" id="ARBA00007635"/>
    </source>
</evidence>
<dbReference type="OMA" id="VGMENLH"/>
<keyword evidence="3 6" id="KW-0812">Transmembrane</keyword>
<keyword evidence="5 6" id="KW-0472">Membrane</keyword>
<dbReference type="Proteomes" id="UP000004995">
    <property type="component" value="Unassembled WGS sequence"/>
</dbReference>
<proteinExistence type="inferred from homology"/>
<name>K4AFM9_SETIT</name>
<evidence type="ECO:0000256" key="3">
    <source>
        <dbReference type="ARBA" id="ARBA00022692"/>
    </source>
</evidence>
<dbReference type="HOGENOM" id="CLU_025359_2_1_1"/>